<proteinExistence type="predicted"/>
<dbReference type="AlphaFoldDB" id="X0ZL51"/>
<feature type="domain" description="DAGKc" evidence="12">
    <location>
        <begin position="1"/>
        <end position="129"/>
    </location>
</feature>
<evidence type="ECO:0000256" key="9">
    <source>
        <dbReference type="ARBA" id="ARBA00023098"/>
    </source>
</evidence>
<evidence type="ECO:0000256" key="7">
    <source>
        <dbReference type="ARBA" id="ARBA00022840"/>
    </source>
</evidence>
<dbReference type="Pfam" id="PF19279">
    <property type="entry name" value="YegS_C"/>
    <property type="match status" value="1"/>
</dbReference>
<dbReference type="InterPro" id="IPR016064">
    <property type="entry name" value="NAD/diacylglycerol_kinase_sf"/>
</dbReference>
<dbReference type="Gene3D" id="3.40.50.10330">
    <property type="entry name" value="Probable inorganic polyphosphate/atp-NAD kinase, domain 1"/>
    <property type="match status" value="1"/>
</dbReference>
<keyword evidence="8" id="KW-0460">Magnesium</keyword>
<keyword evidence="5" id="KW-0547">Nucleotide-binding</keyword>
<name>X0ZL51_9ZZZZ</name>
<comment type="caution">
    <text evidence="13">The sequence shown here is derived from an EMBL/GenBank/DDBJ whole genome shotgun (WGS) entry which is preliminary data.</text>
</comment>
<dbReference type="GO" id="GO:0005524">
    <property type="term" value="F:ATP binding"/>
    <property type="evidence" value="ECO:0007669"/>
    <property type="project" value="UniProtKB-KW"/>
</dbReference>
<gene>
    <name evidence="13" type="ORF">S01H4_09766</name>
</gene>
<evidence type="ECO:0000313" key="13">
    <source>
        <dbReference type="EMBL" id="GAG58822.1"/>
    </source>
</evidence>
<dbReference type="GO" id="GO:0016301">
    <property type="term" value="F:kinase activity"/>
    <property type="evidence" value="ECO:0007669"/>
    <property type="project" value="UniProtKB-KW"/>
</dbReference>
<dbReference type="InterPro" id="IPR017438">
    <property type="entry name" value="ATP-NAD_kinase_N"/>
</dbReference>
<dbReference type="PROSITE" id="PS50146">
    <property type="entry name" value="DAGK"/>
    <property type="match status" value="1"/>
</dbReference>
<keyword evidence="11" id="KW-1208">Phospholipid metabolism</keyword>
<dbReference type="InterPro" id="IPR045540">
    <property type="entry name" value="YegS/DAGK_C"/>
</dbReference>
<dbReference type="Pfam" id="PF00781">
    <property type="entry name" value="DAGK_cat"/>
    <property type="match status" value="1"/>
</dbReference>
<comment type="cofactor">
    <cofactor evidence="1">
        <name>Mg(2+)</name>
        <dbReference type="ChEBI" id="CHEBI:18420"/>
    </cofactor>
</comment>
<keyword evidence="4" id="KW-0479">Metal-binding</keyword>
<evidence type="ECO:0000256" key="8">
    <source>
        <dbReference type="ARBA" id="ARBA00022842"/>
    </source>
</evidence>
<dbReference type="Gene3D" id="2.60.200.40">
    <property type="match status" value="1"/>
</dbReference>
<reference evidence="13" key="1">
    <citation type="journal article" date="2014" name="Front. Microbiol.">
        <title>High frequency of phylogenetically diverse reductive dehalogenase-homologous genes in deep subseafloor sedimentary metagenomes.</title>
        <authorList>
            <person name="Kawai M."/>
            <person name="Futagami T."/>
            <person name="Toyoda A."/>
            <person name="Takaki Y."/>
            <person name="Nishi S."/>
            <person name="Hori S."/>
            <person name="Arai W."/>
            <person name="Tsubouchi T."/>
            <person name="Morono Y."/>
            <person name="Uchiyama I."/>
            <person name="Ito T."/>
            <person name="Fujiyama A."/>
            <person name="Inagaki F."/>
            <person name="Takami H."/>
        </authorList>
    </citation>
    <scope>NUCLEOTIDE SEQUENCE</scope>
    <source>
        <strain evidence="13">Expedition CK06-06</strain>
    </source>
</reference>
<evidence type="ECO:0000256" key="2">
    <source>
        <dbReference type="ARBA" id="ARBA00022516"/>
    </source>
</evidence>
<dbReference type="InterPro" id="IPR005218">
    <property type="entry name" value="Diacylglycerol/lipid_kinase"/>
</dbReference>
<evidence type="ECO:0000256" key="11">
    <source>
        <dbReference type="ARBA" id="ARBA00023264"/>
    </source>
</evidence>
<dbReference type="GO" id="GO:0008654">
    <property type="term" value="P:phospholipid biosynthetic process"/>
    <property type="evidence" value="ECO:0007669"/>
    <property type="project" value="UniProtKB-KW"/>
</dbReference>
<organism evidence="13">
    <name type="scientific">marine sediment metagenome</name>
    <dbReference type="NCBI Taxonomy" id="412755"/>
    <lineage>
        <taxon>unclassified sequences</taxon>
        <taxon>metagenomes</taxon>
        <taxon>ecological metagenomes</taxon>
    </lineage>
</organism>
<dbReference type="InterPro" id="IPR001206">
    <property type="entry name" value="Diacylglycerol_kinase_cat_dom"/>
</dbReference>
<evidence type="ECO:0000256" key="10">
    <source>
        <dbReference type="ARBA" id="ARBA00023209"/>
    </source>
</evidence>
<keyword evidence="9" id="KW-0443">Lipid metabolism</keyword>
<evidence type="ECO:0000259" key="12">
    <source>
        <dbReference type="PROSITE" id="PS50146"/>
    </source>
</evidence>
<dbReference type="SMART" id="SM00046">
    <property type="entry name" value="DAGKc"/>
    <property type="match status" value="1"/>
</dbReference>
<dbReference type="GO" id="GO:0005886">
    <property type="term" value="C:plasma membrane"/>
    <property type="evidence" value="ECO:0007669"/>
    <property type="project" value="TreeGrafter"/>
</dbReference>
<dbReference type="EMBL" id="BART01003596">
    <property type="protein sequence ID" value="GAG58822.1"/>
    <property type="molecule type" value="Genomic_DNA"/>
</dbReference>
<dbReference type="GO" id="GO:0046872">
    <property type="term" value="F:metal ion binding"/>
    <property type="evidence" value="ECO:0007669"/>
    <property type="project" value="UniProtKB-KW"/>
</dbReference>
<dbReference type="SUPFAM" id="SSF111331">
    <property type="entry name" value="NAD kinase/diacylglycerol kinase-like"/>
    <property type="match status" value="1"/>
</dbReference>
<dbReference type="PANTHER" id="PTHR12358">
    <property type="entry name" value="SPHINGOSINE KINASE"/>
    <property type="match status" value="1"/>
</dbReference>
<sequence>MRTKFIINPDSSRGKVKKKIEQIKKYIKELNIDSSIDFTQKSKHAKELAKRAVTENFEIVVAVGGDGTVHEVINGIYGTNSSLGIIPIGAGNDLSTCLGIPQKDIKKAIEIINIGKTKKIDLGKINGEYFAGVAGTGFDTMVVDFAFKHRNLLKLLGSLFYIYGVYNVLIRFKPIFFKLITKDNTIEKKAMTIAVGNSWMYGGGMKVVPDAKLDDGLFDVCIVEEISKLEFLKVFPRIFSGLM</sequence>
<evidence type="ECO:0000256" key="1">
    <source>
        <dbReference type="ARBA" id="ARBA00001946"/>
    </source>
</evidence>
<dbReference type="NCBIfam" id="TIGR00147">
    <property type="entry name" value="YegS/Rv2252/BmrU family lipid kinase"/>
    <property type="match status" value="1"/>
</dbReference>
<evidence type="ECO:0000256" key="6">
    <source>
        <dbReference type="ARBA" id="ARBA00022777"/>
    </source>
</evidence>
<keyword evidence="6" id="KW-0418">Kinase</keyword>
<evidence type="ECO:0000256" key="3">
    <source>
        <dbReference type="ARBA" id="ARBA00022679"/>
    </source>
</evidence>
<protein>
    <recommendedName>
        <fullName evidence="12">DAGKc domain-containing protein</fullName>
    </recommendedName>
</protein>
<evidence type="ECO:0000256" key="4">
    <source>
        <dbReference type="ARBA" id="ARBA00022723"/>
    </source>
</evidence>
<keyword evidence="2" id="KW-0444">Lipid biosynthesis</keyword>
<keyword evidence="10" id="KW-0594">Phospholipid biosynthesis</keyword>
<dbReference type="PANTHER" id="PTHR12358:SF106">
    <property type="entry name" value="LIPID KINASE YEGS"/>
    <property type="match status" value="1"/>
</dbReference>
<dbReference type="InterPro" id="IPR050187">
    <property type="entry name" value="Lipid_Phosphate_FormReg"/>
</dbReference>
<accession>X0ZL51</accession>
<evidence type="ECO:0000256" key="5">
    <source>
        <dbReference type="ARBA" id="ARBA00022741"/>
    </source>
</evidence>
<keyword evidence="3" id="KW-0808">Transferase</keyword>
<keyword evidence="7" id="KW-0067">ATP-binding</keyword>